<evidence type="ECO:0000313" key="16">
    <source>
        <dbReference type="Proteomes" id="UP000185568"/>
    </source>
</evidence>
<feature type="domain" description="Arginyl tRNA synthetase N-terminal" evidence="14">
    <location>
        <begin position="9"/>
        <end position="95"/>
    </location>
</feature>
<keyword evidence="6 11" id="KW-0547">Nucleotide-binding</keyword>
<dbReference type="Pfam" id="PF00750">
    <property type="entry name" value="tRNA-synt_1d"/>
    <property type="match status" value="1"/>
</dbReference>
<dbReference type="GO" id="GO:0004814">
    <property type="term" value="F:arginine-tRNA ligase activity"/>
    <property type="evidence" value="ECO:0007669"/>
    <property type="project" value="UniProtKB-UniRule"/>
</dbReference>
<evidence type="ECO:0000256" key="4">
    <source>
        <dbReference type="ARBA" id="ARBA00022490"/>
    </source>
</evidence>
<dbReference type="STRING" id="1714264.BTO30_01950"/>
<dbReference type="NCBIfam" id="TIGR00456">
    <property type="entry name" value="argS"/>
    <property type="match status" value="1"/>
</dbReference>
<dbReference type="InterPro" id="IPR009080">
    <property type="entry name" value="tRNAsynth_Ia_anticodon-bd"/>
</dbReference>
<keyword evidence="4 11" id="KW-0963">Cytoplasm</keyword>
<dbReference type="SMART" id="SM00836">
    <property type="entry name" value="DALR_1"/>
    <property type="match status" value="1"/>
</dbReference>
<dbReference type="Pfam" id="PF03485">
    <property type="entry name" value="Arg_tRNA_synt_N"/>
    <property type="match status" value="1"/>
</dbReference>
<dbReference type="PRINTS" id="PR01038">
    <property type="entry name" value="TRNASYNTHARG"/>
</dbReference>
<keyword evidence="7 11" id="KW-0067">ATP-binding</keyword>
<dbReference type="EMBL" id="MSDU01000003">
    <property type="protein sequence ID" value="OLN24196.1"/>
    <property type="molecule type" value="Genomic_DNA"/>
</dbReference>
<dbReference type="InterPro" id="IPR036695">
    <property type="entry name" value="Arg-tRNA-synth_N_sf"/>
</dbReference>
<dbReference type="PROSITE" id="PS00178">
    <property type="entry name" value="AA_TRNA_LIGASE_I"/>
    <property type="match status" value="1"/>
</dbReference>
<evidence type="ECO:0000259" key="14">
    <source>
        <dbReference type="SMART" id="SM01016"/>
    </source>
</evidence>
<evidence type="ECO:0000256" key="7">
    <source>
        <dbReference type="ARBA" id="ARBA00022840"/>
    </source>
</evidence>
<evidence type="ECO:0000256" key="8">
    <source>
        <dbReference type="ARBA" id="ARBA00022917"/>
    </source>
</evidence>
<keyword evidence="16" id="KW-1185">Reference proteome</keyword>
<dbReference type="Pfam" id="PF05746">
    <property type="entry name" value="DALR_1"/>
    <property type="match status" value="1"/>
</dbReference>
<dbReference type="InterPro" id="IPR001278">
    <property type="entry name" value="Arg-tRNA-ligase"/>
</dbReference>
<dbReference type="CDD" id="cd07956">
    <property type="entry name" value="Anticodon_Ia_Arg"/>
    <property type="match status" value="1"/>
</dbReference>
<keyword evidence="8 11" id="KW-0648">Protein biosynthesis</keyword>
<evidence type="ECO:0000256" key="11">
    <source>
        <dbReference type="HAMAP-Rule" id="MF_00123"/>
    </source>
</evidence>
<evidence type="ECO:0000256" key="2">
    <source>
        <dbReference type="ARBA" id="ARBA00005594"/>
    </source>
</evidence>
<comment type="subunit">
    <text evidence="3 11">Monomer.</text>
</comment>
<dbReference type="Gene3D" id="1.10.730.10">
    <property type="entry name" value="Isoleucyl-tRNA Synthetase, Domain 1"/>
    <property type="match status" value="1"/>
</dbReference>
<dbReference type="HAMAP" id="MF_00123">
    <property type="entry name" value="Arg_tRNA_synth"/>
    <property type="match status" value="1"/>
</dbReference>
<dbReference type="SUPFAM" id="SSF47323">
    <property type="entry name" value="Anticodon-binding domain of a subclass of class I aminoacyl-tRNA synthetases"/>
    <property type="match status" value="1"/>
</dbReference>
<evidence type="ECO:0000256" key="10">
    <source>
        <dbReference type="ARBA" id="ARBA00049339"/>
    </source>
</evidence>
<gene>
    <name evidence="11" type="primary">argS</name>
    <name evidence="15" type="ORF">BTO30_01950</name>
</gene>
<evidence type="ECO:0000313" key="15">
    <source>
        <dbReference type="EMBL" id="OLN24196.1"/>
    </source>
</evidence>
<dbReference type="FunFam" id="3.40.50.620:FF:000062">
    <property type="entry name" value="Arginine--tRNA ligase"/>
    <property type="match status" value="1"/>
</dbReference>
<protein>
    <recommendedName>
        <fullName evidence="11">Arginine--tRNA ligase</fullName>
        <ecNumber evidence="11">6.1.1.19</ecNumber>
    </recommendedName>
    <alternativeName>
        <fullName evidence="11">Arginyl-tRNA synthetase</fullName>
        <shortName evidence="11">ArgRS</shortName>
    </alternativeName>
</protein>
<keyword evidence="5 11" id="KW-0436">Ligase</keyword>
<dbReference type="FunFam" id="3.30.1360.70:FF:000003">
    <property type="entry name" value="Arginine--tRNA ligase"/>
    <property type="match status" value="1"/>
</dbReference>
<dbReference type="PANTHER" id="PTHR11956">
    <property type="entry name" value="ARGINYL-TRNA SYNTHETASE"/>
    <property type="match status" value="1"/>
</dbReference>
<comment type="caution">
    <text evidence="15">The sequence shown here is derived from an EMBL/GenBank/DDBJ whole genome shotgun (WGS) entry which is preliminary data.</text>
</comment>
<comment type="catalytic activity">
    <reaction evidence="10 11">
        <text>tRNA(Arg) + L-arginine + ATP = L-arginyl-tRNA(Arg) + AMP + diphosphate</text>
        <dbReference type="Rhea" id="RHEA:20301"/>
        <dbReference type="Rhea" id="RHEA-COMP:9658"/>
        <dbReference type="Rhea" id="RHEA-COMP:9673"/>
        <dbReference type="ChEBI" id="CHEBI:30616"/>
        <dbReference type="ChEBI" id="CHEBI:32682"/>
        <dbReference type="ChEBI" id="CHEBI:33019"/>
        <dbReference type="ChEBI" id="CHEBI:78442"/>
        <dbReference type="ChEBI" id="CHEBI:78513"/>
        <dbReference type="ChEBI" id="CHEBI:456215"/>
        <dbReference type="EC" id="6.1.1.19"/>
    </reaction>
</comment>
<evidence type="ECO:0000256" key="5">
    <source>
        <dbReference type="ARBA" id="ARBA00022598"/>
    </source>
</evidence>
<comment type="similarity">
    <text evidence="2 11 12">Belongs to the class-I aminoacyl-tRNA synthetase family.</text>
</comment>
<dbReference type="GO" id="GO:0005524">
    <property type="term" value="F:ATP binding"/>
    <property type="evidence" value="ECO:0007669"/>
    <property type="project" value="UniProtKB-UniRule"/>
</dbReference>
<evidence type="ECO:0000256" key="9">
    <source>
        <dbReference type="ARBA" id="ARBA00023146"/>
    </source>
</evidence>
<sequence>MNIAEQMQAQLKEEIKAAVLKAGLAAENEIPAVILETPKEKAHGDYSTNMAMQLARVAKKAPRQIAEAIQANIDLSKGSIEKIDIAGPGFINFYMNNSYLTNLVPAVLEAGDAYGESNAGNNQKIQVEFVSANPTGDLHLGHARGASVGDSLCNVLTKAGYDVTREYYINDAGNQIHNLALSVEARYFQALGQEKEMPEDGYHGKDIIGIGKELADKYGDKFAQMSEEDRYKAFREHGLKLELAKLQRDLADFRVKFDVWFSETSLYENGKIDEALEALCQNGHVYEEEGAVWFRSTTFGDDKNRVLRKQDGSYTYLTPDIAYHKDKFERGFEKVINIWGADHHGYIPRMKAAVEALGIDRDRLEVEIIQMVQLYKDGEKMKMSKRTGKAVTMRELVEEVGLDAVRYFFAMRSGDTHLDFDLDLAVSQSNENPVYYAQYAHARISSILRQAADQGLNVSADAKAALLTAEKEIDLLKKVGDFPQVVAEAAEKRIPHRITNYVQDLAAAFHSFYGAEKVVDKDNEELSQARLALVKSVQITLKNALALIGVSAPEKM</sequence>
<feature type="domain" description="DALR anticodon binding" evidence="13">
    <location>
        <begin position="437"/>
        <end position="556"/>
    </location>
</feature>
<evidence type="ECO:0000256" key="1">
    <source>
        <dbReference type="ARBA" id="ARBA00004496"/>
    </source>
</evidence>
<dbReference type="GO" id="GO:0005737">
    <property type="term" value="C:cytoplasm"/>
    <property type="evidence" value="ECO:0007669"/>
    <property type="project" value="UniProtKB-SubCell"/>
</dbReference>
<dbReference type="GO" id="GO:0006420">
    <property type="term" value="P:arginyl-tRNA aminoacylation"/>
    <property type="evidence" value="ECO:0007669"/>
    <property type="project" value="UniProtKB-UniRule"/>
</dbReference>
<feature type="short sequence motif" description="'HIGH' region" evidence="11">
    <location>
        <begin position="132"/>
        <end position="142"/>
    </location>
</feature>
<dbReference type="EC" id="6.1.1.19" evidence="11"/>
<proteinExistence type="inferred from homology"/>
<accession>A0A1Q8QA19</accession>
<dbReference type="Proteomes" id="UP000185568">
    <property type="component" value="Unassembled WGS sequence"/>
</dbReference>
<dbReference type="AlphaFoldDB" id="A0A1Q8QA19"/>
<dbReference type="SUPFAM" id="SSF52374">
    <property type="entry name" value="Nucleotidylyl transferase"/>
    <property type="match status" value="1"/>
</dbReference>
<dbReference type="CDD" id="cd00671">
    <property type="entry name" value="ArgRS_core"/>
    <property type="match status" value="1"/>
</dbReference>
<name>A0A1Q8QA19_9BACI</name>
<dbReference type="PANTHER" id="PTHR11956:SF5">
    <property type="entry name" value="ARGININE--TRNA LIGASE, CYTOPLASMIC"/>
    <property type="match status" value="1"/>
</dbReference>
<dbReference type="SUPFAM" id="SSF55190">
    <property type="entry name" value="Arginyl-tRNA synthetase (ArgRS), N-terminal 'additional' domain"/>
    <property type="match status" value="1"/>
</dbReference>
<dbReference type="Gene3D" id="3.40.50.620">
    <property type="entry name" value="HUPs"/>
    <property type="match status" value="1"/>
</dbReference>
<reference evidence="15 16" key="1">
    <citation type="submission" date="2016-12" db="EMBL/GenBank/DDBJ databases">
        <title>Domibacillus antri genome sequencing.</title>
        <authorList>
            <person name="Verma A."/>
            <person name="Krishnamurthi S."/>
        </authorList>
    </citation>
    <scope>NUCLEOTIDE SEQUENCE [LARGE SCALE GENOMIC DNA]</scope>
    <source>
        <strain evidence="15 16">XD80</strain>
    </source>
</reference>
<dbReference type="InterPro" id="IPR014729">
    <property type="entry name" value="Rossmann-like_a/b/a_fold"/>
</dbReference>
<organism evidence="15 16">
    <name type="scientific">Domibacillus antri</name>
    <dbReference type="NCBI Taxonomy" id="1714264"/>
    <lineage>
        <taxon>Bacteria</taxon>
        <taxon>Bacillati</taxon>
        <taxon>Bacillota</taxon>
        <taxon>Bacilli</taxon>
        <taxon>Bacillales</taxon>
        <taxon>Bacillaceae</taxon>
        <taxon>Domibacillus</taxon>
    </lineage>
</organism>
<dbReference type="InterPro" id="IPR008909">
    <property type="entry name" value="DALR_anticod-bd"/>
</dbReference>
<dbReference type="SMART" id="SM01016">
    <property type="entry name" value="Arg_tRNA_synt_N"/>
    <property type="match status" value="1"/>
</dbReference>
<evidence type="ECO:0000256" key="12">
    <source>
        <dbReference type="RuleBase" id="RU363038"/>
    </source>
</evidence>
<dbReference type="Gene3D" id="3.30.1360.70">
    <property type="entry name" value="Arginyl tRNA synthetase N-terminal domain"/>
    <property type="match status" value="1"/>
</dbReference>
<evidence type="ECO:0000259" key="13">
    <source>
        <dbReference type="SMART" id="SM00836"/>
    </source>
</evidence>
<dbReference type="InterPro" id="IPR035684">
    <property type="entry name" value="ArgRS_core"/>
</dbReference>
<evidence type="ECO:0000256" key="6">
    <source>
        <dbReference type="ARBA" id="ARBA00022741"/>
    </source>
</evidence>
<dbReference type="RefSeq" id="WP_075397015.1">
    <property type="nucleotide sequence ID" value="NZ_MSDU01000003.1"/>
</dbReference>
<evidence type="ECO:0000256" key="3">
    <source>
        <dbReference type="ARBA" id="ARBA00011245"/>
    </source>
</evidence>
<dbReference type="OrthoDB" id="9805987at2"/>
<dbReference type="InterPro" id="IPR005148">
    <property type="entry name" value="Arg-tRNA-synth_N"/>
</dbReference>
<comment type="subcellular location">
    <subcellularLocation>
        <location evidence="1 11">Cytoplasm</location>
    </subcellularLocation>
</comment>
<keyword evidence="9 11" id="KW-0030">Aminoacyl-tRNA synthetase</keyword>
<dbReference type="InterPro" id="IPR001412">
    <property type="entry name" value="aa-tRNA-synth_I_CS"/>
</dbReference>
<dbReference type="FunFam" id="1.10.730.10:FF:000008">
    <property type="entry name" value="Arginine--tRNA ligase"/>
    <property type="match status" value="1"/>
</dbReference>